<dbReference type="PANTHER" id="PTHR38448:SF2">
    <property type="entry name" value="REGULATORY PROTEIN YLBF"/>
    <property type="match status" value="1"/>
</dbReference>
<dbReference type="SUPFAM" id="SSF158622">
    <property type="entry name" value="YheA/YmcA-like"/>
    <property type="match status" value="1"/>
</dbReference>
<dbReference type="Pfam" id="PF06133">
    <property type="entry name" value="Com_YlbF"/>
    <property type="match status" value="1"/>
</dbReference>
<protein>
    <submittedName>
        <fullName evidence="1">Cell fate (Sporulation/competence/biofilm development) regulator YlbF (YheA/YmcA/DUF963 family)</fullName>
    </submittedName>
</protein>
<comment type="caution">
    <text evidence="1">The sequence shown here is derived from an EMBL/GenBank/DDBJ whole genome shotgun (WGS) entry which is preliminary data.</text>
</comment>
<dbReference type="EMBL" id="JACHHF010000005">
    <property type="protein sequence ID" value="MBB5176138.1"/>
    <property type="molecule type" value="Genomic_DNA"/>
</dbReference>
<dbReference type="RefSeq" id="WP_183674110.1">
    <property type="nucleotide sequence ID" value="NZ_CBCRYX010000004.1"/>
</dbReference>
<sequence>MFSTYKMMEVLDCLDDINEMVKSSDEFKNYIFYKNKLEEDYETKALIDQFNQLKLDFEEVERFGRYHPDYKEKRKNIRLFKKKVDLNENVIEYRRAEYVLQNLLDEILYVIGKSISNHANVVSSNPFFSNGESNCMTGGGCSCAS</sequence>
<dbReference type="InterPro" id="IPR010368">
    <property type="entry name" value="Com_YlbF"/>
</dbReference>
<dbReference type="Gene3D" id="1.20.1500.10">
    <property type="entry name" value="YheA/YmcA-like"/>
    <property type="match status" value="1"/>
</dbReference>
<accession>A0A9Q2HFH0</accession>
<dbReference type="PANTHER" id="PTHR38448">
    <property type="entry name" value="REGULATORY PROTEIN YLBF-RELATED"/>
    <property type="match status" value="1"/>
</dbReference>
<dbReference type="InterPro" id="IPR023378">
    <property type="entry name" value="YheA/YmcA-like_dom_sf"/>
</dbReference>
<evidence type="ECO:0000313" key="1">
    <source>
        <dbReference type="EMBL" id="MBB5176138.1"/>
    </source>
</evidence>
<proteinExistence type="predicted"/>
<dbReference type="InterPro" id="IPR052767">
    <property type="entry name" value="Bact_com_dev_regulator"/>
</dbReference>
<dbReference type="AlphaFoldDB" id="A0A9Q2HFH0"/>
<dbReference type="Proteomes" id="UP000579136">
    <property type="component" value="Unassembled WGS sequence"/>
</dbReference>
<name>A0A9Q2HFH0_9STAP</name>
<evidence type="ECO:0000313" key="2">
    <source>
        <dbReference type="Proteomes" id="UP000579136"/>
    </source>
</evidence>
<gene>
    <name evidence="1" type="ORF">HNQ45_001025</name>
</gene>
<organism evidence="1 2">
    <name type="scientific">Nosocomiicoccus ampullae</name>
    <dbReference type="NCBI Taxonomy" id="489910"/>
    <lineage>
        <taxon>Bacteria</taxon>
        <taxon>Bacillati</taxon>
        <taxon>Bacillota</taxon>
        <taxon>Bacilli</taxon>
        <taxon>Bacillales</taxon>
        <taxon>Staphylococcaceae</taxon>
        <taxon>Nosocomiicoccus</taxon>
    </lineage>
</organism>
<reference evidence="1 2" key="1">
    <citation type="submission" date="2020-08" db="EMBL/GenBank/DDBJ databases">
        <title>Genomic Encyclopedia of Type Strains, Phase IV (KMG-IV): sequencing the most valuable type-strain genomes for metagenomic binning, comparative biology and taxonomic classification.</title>
        <authorList>
            <person name="Goeker M."/>
        </authorList>
    </citation>
    <scope>NUCLEOTIDE SEQUENCE [LARGE SCALE GENOMIC DNA]</scope>
    <source>
        <strain evidence="1 2">DSM 19163</strain>
    </source>
</reference>
<keyword evidence="2" id="KW-1185">Reference proteome</keyword>